<evidence type="ECO:0000256" key="4">
    <source>
        <dbReference type="ARBA" id="ARBA00022637"/>
    </source>
</evidence>
<dbReference type="Gene3D" id="1.10.1200.30">
    <property type="match status" value="1"/>
</dbReference>
<feature type="domain" description="CCHC-type" evidence="12">
    <location>
        <begin position="388"/>
        <end position="404"/>
    </location>
</feature>
<dbReference type="InterPro" id="IPR001878">
    <property type="entry name" value="Znf_CCHC"/>
</dbReference>
<dbReference type="GO" id="GO:0019028">
    <property type="term" value="C:viral capsid"/>
    <property type="evidence" value="ECO:0007669"/>
    <property type="project" value="UniProtKB-KW"/>
</dbReference>
<keyword evidence="5" id="KW-0479">Metal-binding</keyword>
<keyword evidence="3" id="KW-0167">Capsid protein</keyword>
<dbReference type="PANTHER" id="PTHR40389">
    <property type="entry name" value="ENDOGENOUS RETROVIRUS GROUP K MEMBER 24 GAG POLYPROTEIN-RELATED"/>
    <property type="match status" value="1"/>
</dbReference>
<evidence type="ECO:0000256" key="2">
    <source>
        <dbReference type="ARBA" id="ARBA00022462"/>
    </source>
</evidence>
<dbReference type="Pfam" id="PF00098">
    <property type="entry name" value="zf-CCHC"/>
    <property type="match status" value="2"/>
</dbReference>
<dbReference type="InterPro" id="IPR008919">
    <property type="entry name" value="Retrov_capsid_N"/>
</dbReference>
<evidence type="ECO:0000313" key="13">
    <source>
        <dbReference type="EMBL" id="AMR71152.1"/>
    </source>
</evidence>
<evidence type="ECO:0000256" key="1">
    <source>
        <dbReference type="ARBA" id="ARBA00004328"/>
    </source>
</evidence>
<feature type="compositionally biased region" description="Basic residues" evidence="11">
    <location>
        <begin position="412"/>
        <end position="425"/>
    </location>
</feature>
<dbReference type="Pfam" id="PF19317">
    <property type="entry name" value="Gag_p24_C"/>
    <property type="match status" value="1"/>
</dbReference>
<dbReference type="InterPro" id="IPR050195">
    <property type="entry name" value="Primate_lentivir_Gag_pol-like"/>
</dbReference>
<evidence type="ECO:0000256" key="6">
    <source>
        <dbReference type="ARBA" id="ARBA00022737"/>
    </source>
</evidence>
<dbReference type="SUPFAM" id="SSF57756">
    <property type="entry name" value="Retrovirus zinc finger-like domains"/>
    <property type="match status" value="1"/>
</dbReference>
<dbReference type="Pfam" id="PF00607">
    <property type="entry name" value="Gag_p24"/>
    <property type="match status" value="1"/>
</dbReference>
<dbReference type="GO" id="GO:0008270">
    <property type="term" value="F:zinc ion binding"/>
    <property type="evidence" value="ECO:0007669"/>
    <property type="project" value="UniProtKB-KW"/>
</dbReference>
<dbReference type="InterPro" id="IPR008916">
    <property type="entry name" value="Retrov_capsid_C"/>
</dbReference>
<dbReference type="Gene3D" id="4.10.60.10">
    <property type="entry name" value="Zinc finger, CCHC-type"/>
    <property type="match status" value="1"/>
</dbReference>
<keyword evidence="4" id="KW-1188">Viral release from host cell</keyword>
<reference evidence="13" key="1">
    <citation type="submission" date="2015-10" db="EMBL/GenBank/DDBJ databases">
        <authorList>
            <person name="Gilbert D.G."/>
        </authorList>
    </citation>
    <scope>NUCLEOTIDE SEQUENCE</scope>
    <source>
        <strain evidence="13">Jord1</strain>
    </source>
</reference>
<sequence length="451" mass="50467">MAKQGSEGRKGYPELKEIIKKTCKIRVGPGKETLTEGNCLWCIKILDFIFEETRTEPWTIVKLKTSWDKVKGLTPEDASKREFASLQATLACLLCSAMGMNPETVQAAQGILAMKEGIDTQEKHKEEKKPEQLYPNLEKHREAYPIVQLQAGGRSWKAVDSTVFQQLQTVAMQHGLVSEDFERQLAYYATTWTSKDLLEVLAMMPGNRAQKELIQGKLNEEAERWVRQNPPGPNVLTVDQIMGVGQTNMQAAAANMDQARQICLQWVIAALRGVRHMAHRPGNPMLVKQKAQENFEDFIARLLEAIDAEPVTDPIKTYLKVTLSYTNASTDCQKQMDRVLGTKVQTATVEEKMQACRDVGSEGFKMQLLAQALRPGLKPGGIRGPGQKCYNCGKTGHLARQCRQGIICHNCGKKGHRQRDCKQKRREPQGGLRQGNFSRGPRVVPSAPPMQ</sequence>
<keyword evidence="4" id="KW-1198">Viral budding</keyword>
<feature type="domain" description="CCHC-type" evidence="12">
    <location>
        <begin position="408"/>
        <end position="423"/>
    </location>
</feature>
<keyword evidence="6" id="KW-0677">Repeat</keyword>
<dbReference type="PANTHER" id="PTHR40389:SF3">
    <property type="entry name" value="IGE-BINDING PROTEIN"/>
    <property type="match status" value="1"/>
</dbReference>
<evidence type="ECO:0000259" key="12">
    <source>
        <dbReference type="PROSITE" id="PS50158"/>
    </source>
</evidence>
<keyword evidence="2" id="KW-0945">Host-virus interaction</keyword>
<dbReference type="PROSITE" id="PS50158">
    <property type="entry name" value="ZF_CCHC"/>
    <property type="match status" value="2"/>
</dbReference>
<protein>
    <submittedName>
        <fullName evidence="13">Gag protein</fullName>
    </submittedName>
</protein>
<evidence type="ECO:0000256" key="10">
    <source>
        <dbReference type="PROSITE-ProRule" id="PRU00047"/>
    </source>
</evidence>
<comment type="subcellular location">
    <subcellularLocation>
        <location evidence="1">Virion</location>
    </subcellularLocation>
</comment>
<dbReference type="EMBL" id="KT898826">
    <property type="protein sequence ID" value="AMR71152.1"/>
    <property type="molecule type" value="Genomic_DNA"/>
</dbReference>
<feature type="region of interest" description="Disordered" evidence="11">
    <location>
        <begin position="412"/>
        <end position="451"/>
    </location>
</feature>
<gene>
    <name evidence="13" type="primary">gag</name>
</gene>
<keyword evidence="9" id="KW-0946">Virion</keyword>
<dbReference type="GO" id="GO:0003676">
    <property type="term" value="F:nucleic acid binding"/>
    <property type="evidence" value="ECO:0007669"/>
    <property type="project" value="InterPro"/>
</dbReference>
<dbReference type="SUPFAM" id="SSF47353">
    <property type="entry name" value="Retrovirus capsid dimerization domain-like"/>
    <property type="match status" value="1"/>
</dbReference>
<keyword evidence="8" id="KW-0862">Zinc</keyword>
<name>A0A142J2Y5_CAEV</name>
<dbReference type="SUPFAM" id="SSF47943">
    <property type="entry name" value="Retrovirus capsid protein, N-terminal core domain"/>
    <property type="match status" value="1"/>
</dbReference>
<evidence type="ECO:0000256" key="11">
    <source>
        <dbReference type="SAM" id="MobiDB-lite"/>
    </source>
</evidence>
<evidence type="ECO:0000256" key="8">
    <source>
        <dbReference type="ARBA" id="ARBA00022833"/>
    </source>
</evidence>
<dbReference type="Gene3D" id="1.10.375.10">
    <property type="entry name" value="Human Immunodeficiency Virus Type 1 Capsid Protein"/>
    <property type="match status" value="1"/>
</dbReference>
<evidence type="ECO:0000256" key="9">
    <source>
        <dbReference type="ARBA" id="ARBA00022844"/>
    </source>
</evidence>
<proteinExistence type="predicted"/>
<dbReference type="SMART" id="SM00343">
    <property type="entry name" value="ZnF_C2HC"/>
    <property type="match status" value="2"/>
</dbReference>
<evidence type="ECO:0000256" key="5">
    <source>
        <dbReference type="ARBA" id="ARBA00022723"/>
    </source>
</evidence>
<evidence type="ECO:0000256" key="7">
    <source>
        <dbReference type="ARBA" id="ARBA00022771"/>
    </source>
</evidence>
<dbReference type="GO" id="GO:0039702">
    <property type="term" value="P:viral budding via host ESCRT complex"/>
    <property type="evidence" value="ECO:0007669"/>
    <property type="project" value="UniProtKB-KW"/>
</dbReference>
<organism evidence="13">
    <name type="scientific">Small ruminant lentivirus</name>
    <dbReference type="NCBI Taxonomy" id="254355"/>
    <lineage>
        <taxon>Viruses</taxon>
        <taxon>Riboviria</taxon>
        <taxon>Pararnavirae</taxon>
        <taxon>Artverviricota</taxon>
        <taxon>Revtraviricetes</taxon>
        <taxon>Ortervirales</taxon>
        <taxon>Retroviridae</taxon>
        <taxon>Orthoretrovirinae</taxon>
        <taxon>Lentivirus</taxon>
        <taxon>Lentivirus capartenc</taxon>
        <taxon>Caprine arthritis encephalitis virus</taxon>
    </lineage>
</organism>
<keyword evidence="7 10" id="KW-0863">Zinc-finger</keyword>
<evidence type="ECO:0000256" key="3">
    <source>
        <dbReference type="ARBA" id="ARBA00022561"/>
    </source>
</evidence>
<keyword evidence="2" id="KW-1187">Viral budding via the host ESCRT complexes</keyword>
<dbReference type="InterPro" id="IPR045345">
    <property type="entry name" value="Gag_p24_C"/>
</dbReference>
<accession>A0A142J2Y5</accession>
<dbReference type="InterPro" id="IPR036875">
    <property type="entry name" value="Znf_CCHC_sf"/>
</dbReference>